<proteinExistence type="predicted"/>
<evidence type="ECO:0000256" key="2">
    <source>
        <dbReference type="ARBA" id="ARBA00022723"/>
    </source>
</evidence>
<protein>
    <recommendedName>
        <fullName evidence="8">C2H2-type domain-containing protein</fullName>
    </recommendedName>
</protein>
<evidence type="ECO:0000313" key="7">
    <source>
        <dbReference type="Proteomes" id="UP000215914"/>
    </source>
</evidence>
<accession>A0A251TPB5</accession>
<keyword evidence="4" id="KW-0862">Zinc</keyword>
<keyword evidence="3" id="KW-0863">Zinc-finger</keyword>
<evidence type="ECO:0000256" key="3">
    <source>
        <dbReference type="ARBA" id="ARBA00022771"/>
    </source>
</evidence>
<dbReference type="GO" id="GO:0008270">
    <property type="term" value="F:zinc ion binding"/>
    <property type="evidence" value="ECO:0007669"/>
    <property type="project" value="UniProtKB-KW"/>
</dbReference>
<dbReference type="InParanoid" id="A0A251TPB5"/>
<evidence type="ECO:0000256" key="1">
    <source>
        <dbReference type="ARBA" id="ARBA00004123"/>
    </source>
</evidence>
<dbReference type="GO" id="GO:0005634">
    <property type="term" value="C:nucleus"/>
    <property type="evidence" value="ECO:0007669"/>
    <property type="project" value="UniProtKB-SubCell"/>
</dbReference>
<evidence type="ECO:0008006" key="8">
    <source>
        <dbReference type="Google" id="ProtNLM"/>
    </source>
</evidence>
<reference evidence="7" key="1">
    <citation type="journal article" date="2017" name="Nature">
        <title>The sunflower genome provides insights into oil metabolism, flowering and Asterid evolution.</title>
        <authorList>
            <person name="Badouin H."/>
            <person name="Gouzy J."/>
            <person name="Grassa C.J."/>
            <person name="Murat F."/>
            <person name="Staton S.E."/>
            <person name="Cottret L."/>
            <person name="Lelandais-Briere C."/>
            <person name="Owens G.L."/>
            <person name="Carrere S."/>
            <person name="Mayjonade B."/>
            <person name="Legrand L."/>
            <person name="Gill N."/>
            <person name="Kane N.C."/>
            <person name="Bowers J.E."/>
            <person name="Hubner S."/>
            <person name="Bellec A."/>
            <person name="Berard A."/>
            <person name="Berges H."/>
            <person name="Blanchet N."/>
            <person name="Boniface M.C."/>
            <person name="Brunel D."/>
            <person name="Catrice O."/>
            <person name="Chaidir N."/>
            <person name="Claudel C."/>
            <person name="Donnadieu C."/>
            <person name="Faraut T."/>
            <person name="Fievet G."/>
            <person name="Helmstetter N."/>
            <person name="King M."/>
            <person name="Knapp S.J."/>
            <person name="Lai Z."/>
            <person name="Le Paslier M.C."/>
            <person name="Lippi Y."/>
            <person name="Lorenzon L."/>
            <person name="Mandel J.R."/>
            <person name="Marage G."/>
            <person name="Marchand G."/>
            <person name="Marquand E."/>
            <person name="Bret-Mestries E."/>
            <person name="Morien E."/>
            <person name="Nambeesan S."/>
            <person name="Nguyen T."/>
            <person name="Pegot-Espagnet P."/>
            <person name="Pouilly N."/>
            <person name="Raftis F."/>
            <person name="Sallet E."/>
            <person name="Schiex T."/>
            <person name="Thomas J."/>
            <person name="Vandecasteele C."/>
            <person name="Vares D."/>
            <person name="Vear F."/>
            <person name="Vautrin S."/>
            <person name="Crespi M."/>
            <person name="Mangin B."/>
            <person name="Burke J.M."/>
            <person name="Salse J."/>
            <person name="Munos S."/>
            <person name="Vincourt P."/>
            <person name="Rieseberg L.H."/>
            <person name="Langlade N.B."/>
        </authorList>
    </citation>
    <scope>NUCLEOTIDE SEQUENCE [LARGE SCALE GENOMIC DNA]</scope>
    <source>
        <strain evidence="7">cv. SF193</strain>
    </source>
</reference>
<keyword evidence="7" id="KW-1185">Reference proteome</keyword>
<organism evidence="6 7">
    <name type="scientific">Helianthus annuus</name>
    <name type="common">Common sunflower</name>
    <dbReference type="NCBI Taxonomy" id="4232"/>
    <lineage>
        <taxon>Eukaryota</taxon>
        <taxon>Viridiplantae</taxon>
        <taxon>Streptophyta</taxon>
        <taxon>Embryophyta</taxon>
        <taxon>Tracheophyta</taxon>
        <taxon>Spermatophyta</taxon>
        <taxon>Magnoliopsida</taxon>
        <taxon>eudicotyledons</taxon>
        <taxon>Gunneridae</taxon>
        <taxon>Pentapetalae</taxon>
        <taxon>asterids</taxon>
        <taxon>campanulids</taxon>
        <taxon>Asterales</taxon>
        <taxon>Asteraceae</taxon>
        <taxon>Asteroideae</taxon>
        <taxon>Heliantheae alliance</taxon>
        <taxon>Heliantheae</taxon>
        <taxon>Helianthus</taxon>
    </lineage>
</organism>
<keyword evidence="2" id="KW-0479">Metal-binding</keyword>
<dbReference type="PANTHER" id="PTHR47287:SF15">
    <property type="entry name" value="ZINC FINGER PROTEIN 3-LIKE"/>
    <property type="match status" value="1"/>
</dbReference>
<dbReference type="GO" id="GO:0009788">
    <property type="term" value="P:negative regulation of abscisic acid-activated signaling pathway"/>
    <property type="evidence" value="ECO:0007669"/>
    <property type="project" value="InterPro"/>
</dbReference>
<comment type="subcellular location">
    <subcellularLocation>
        <location evidence="1">Nucleus</location>
    </subcellularLocation>
</comment>
<evidence type="ECO:0000256" key="5">
    <source>
        <dbReference type="ARBA" id="ARBA00023242"/>
    </source>
</evidence>
<name>A0A251TPB5_HELAN</name>
<dbReference type="InterPro" id="IPR044246">
    <property type="entry name" value="ZFP3-like"/>
</dbReference>
<sequence>MVYHNIRWYCSRKYYTPQALGGHQNAHRLERNVAKKLAGSSGPSHSRHVQPPVMMEVNHVGSFSANGYKHEYVHEEDTSQLDLTLRL</sequence>
<keyword evidence="5" id="KW-0539">Nucleus</keyword>
<dbReference type="AlphaFoldDB" id="A0A251TPB5"/>
<evidence type="ECO:0000313" key="6">
    <source>
        <dbReference type="EMBL" id="OTG12452.1"/>
    </source>
</evidence>
<evidence type="ECO:0000256" key="4">
    <source>
        <dbReference type="ARBA" id="ARBA00022833"/>
    </source>
</evidence>
<dbReference type="EMBL" id="CM007899">
    <property type="protein sequence ID" value="OTG12452.1"/>
    <property type="molecule type" value="Genomic_DNA"/>
</dbReference>
<dbReference type="Proteomes" id="UP000215914">
    <property type="component" value="Chromosome 10"/>
</dbReference>
<dbReference type="PANTHER" id="PTHR47287">
    <property type="entry name" value="C2H2 AND C2HC ZINC FINGERS SUPERFAMILY PROTEIN"/>
    <property type="match status" value="1"/>
</dbReference>
<gene>
    <name evidence="6" type="ORF">HannXRQ_Chr10g0309791</name>
</gene>